<protein>
    <recommendedName>
        <fullName evidence="11">LIM domain only protein 7</fullName>
    </recommendedName>
</protein>
<feature type="region of interest" description="Disordered" evidence="6">
    <location>
        <begin position="298"/>
        <end position="328"/>
    </location>
</feature>
<dbReference type="PANTHER" id="PTHR15551:SF3">
    <property type="entry name" value="LIM AND CALPONIN HOMOLOGY DOMAINS-CONTAINING PROTEIN 1"/>
    <property type="match status" value="1"/>
</dbReference>
<feature type="compositionally biased region" description="Low complexity" evidence="6">
    <location>
        <begin position="205"/>
        <end position="227"/>
    </location>
</feature>
<feature type="compositionally biased region" description="Polar residues" evidence="6">
    <location>
        <begin position="758"/>
        <end position="771"/>
    </location>
</feature>
<dbReference type="Gene3D" id="2.30.42.10">
    <property type="match status" value="1"/>
</dbReference>
<dbReference type="SUPFAM" id="SSF50156">
    <property type="entry name" value="PDZ domain-like"/>
    <property type="match status" value="1"/>
</dbReference>
<feature type="compositionally biased region" description="Polar residues" evidence="6">
    <location>
        <begin position="1105"/>
        <end position="1116"/>
    </location>
</feature>
<feature type="compositionally biased region" description="Polar residues" evidence="6">
    <location>
        <begin position="1371"/>
        <end position="1386"/>
    </location>
</feature>
<feature type="compositionally biased region" description="Pro residues" evidence="6">
    <location>
        <begin position="1319"/>
        <end position="1332"/>
    </location>
</feature>
<accession>A0A087T1K4</accession>
<reference evidence="9 10" key="1">
    <citation type="submission" date="2013-11" db="EMBL/GenBank/DDBJ databases">
        <title>Genome sequencing of Stegodyphus mimosarum.</title>
        <authorList>
            <person name="Bechsgaard J."/>
        </authorList>
    </citation>
    <scope>NUCLEOTIDE SEQUENCE [LARGE SCALE GENOMIC DNA]</scope>
</reference>
<dbReference type="Proteomes" id="UP000054359">
    <property type="component" value="Unassembled WGS sequence"/>
</dbReference>
<feature type="region of interest" description="Disordered" evidence="6">
    <location>
        <begin position="1090"/>
        <end position="1121"/>
    </location>
</feature>
<feature type="compositionally biased region" description="Polar residues" evidence="6">
    <location>
        <begin position="474"/>
        <end position="487"/>
    </location>
</feature>
<feature type="coiled-coil region" evidence="5">
    <location>
        <begin position="1042"/>
        <end position="1074"/>
    </location>
</feature>
<dbReference type="EMBL" id="KK112981">
    <property type="protein sequence ID" value="KFM58993.1"/>
    <property type="molecule type" value="Genomic_DNA"/>
</dbReference>
<dbReference type="STRING" id="407821.A0A087T1K4"/>
<keyword evidence="1 4" id="KW-0479">Metal-binding</keyword>
<organism evidence="9 10">
    <name type="scientific">Stegodyphus mimosarum</name>
    <name type="common">African social velvet spider</name>
    <dbReference type="NCBI Taxonomy" id="407821"/>
    <lineage>
        <taxon>Eukaryota</taxon>
        <taxon>Metazoa</taxon>
        <taxon>Ecdysozoa</taxon>
        <taxon>Arthropoda</taxon>
        <taxon>Chelicerata</taxon>
        <taxon>Arachnida</taxon>
        <taxon>Araneae</taxon>
        <taxon>Araneomorphae</taxon>
        <taxon>Entelegynae</taxon>
        <taxon>Eresoidea</taxon>
        <taxon>Eresidae</taxon>
        <taxon>Stegodyphus</taxon>
    </lineage>
</organism>
<feature type="region of interest" description="Disordered" evidence="6">
    <location>
        <begin position="658"/>
        <end position="705"/>
    </location>
</feature>
<keyword evidence="5" id="KW-0175">Coiled coil</keyword>
<dbReference type="PROSITE" id="PS50106">
    <property type="entry name" value="PDZ"/>
    <property type="match status" value="1"/>
</dbReference>
<dbReference type="GO" id="GO:0046872">
    <property type="term" value="F:metal ion binding"/>
    <property type="evidence" value="ECO:0007669"/>
    <property type="project" value="UniProtKB-KW"/>
</dbReference>
<dbReference type="CDD" id="cd22249">
    <property type="entry name" value="UDM1_RNF168_RNF169-like"/>
    <property type="match status" value="1"/>
</dbReference>
<dbReference type="Pfam" id="PF00412">
    <property type="entry name" value="LIM"/>
    <property type="match status" value="1"/>
</dbReference>
<dbReference type="GO" id="GO:0001725">
    <property type="term" value="C:stress fiber"/>
    <property type="evidence" value="ECO:0007669"/>
    <property type="project" value="TreeGrafter"/>
</dbReference>
<feature type="compositionally biased region" description="Low complexity" evidence="6">
    <location>
        <begin position="310"/>
        <end position="324"/>
    </location>
</feature>
<dbReference type="GO" id="GO:0032034">
    <property type="term" value="F:myosin II head/neck binding"/>
    <property type="evidence" value="ECO:0007669"/>
    <property type="project" value="TreeGrafter"/>
</dbReference>
<evidence type="ECO:0000313" key="10">
    <source>
        <dbReference type="Proteomes" id="UP000054359"/>
    </source>
</evidence>
<evidence type="ECO:0008006" key="11">
    <source>
        <dbReference type="Google" id="ProtNLM"/>
    </source>
</evidence>
<name>A0A087T1K4_STEMI</name>
<feature type="domain" description="LIM zinc-binding" evidence="7">
    <location>
        <begin position="1531"/>
        <end position="1597"/>
    </location>
</feature>
<feature type="compositionally biased region" description="Low complexity" evidence="6">
    <location>
        <begin position="495"/>
        <end position="505"/>
    </location>
</feature>
<feature type="compositionally biased region" description="Polar residues" evidence="6">
    <location>
        <begin position="1343"/>
        <end position="1361"/>
    </location>
</feature>
<evidence type="ECO:0000259" key="7">
    <source>
        <dbReference type="PROSITE" id="PS50023"/>
    </source>
</evidence>
<dbReference type="SMART" id="SM00228">
    <property type="entry name" value="PDZ"/>
    <property type="match status" value="1"/>
</dbReference>
<dbReference type="PANTHER" id="PTHR15551">
    <property type="entry name" value="LIM DOMAIN ONLY 7"/>
    <property type="match status" value="1"/>
</dbReference>
<proteinExistence type="predicted"/>
<dbReference type="Gene3D" id="2.10.110.10">
    <property type="entry name" value="Cysteine Rich Protein"/>
    <property type="match status" value="1"/>
</dbReference>
<dbReference type="SMART" id="SM00132">
    <property type="entry name" value="LIM"/>
    <property type="match status" value="1"/>
</dbReference>
<feature type="region of interest" description="Disordered" evidence="6">
    <location>
        <begin position="471"/>
        <end position="506"/>
    </location>
</feature>
<dbReference type="InterPro" id="IPR041489">
    <property type="entry name" value="PDZ_6"/>
</dbReference>
<feature type="region of interest" description="Disordered" evidence="6">
    <location>
        <begin position="1298"/>
        <end position="1396"/>
    </location>
</feature>
<evidence type="ECO:0000256" key="5">
    <source>
        <dbReference type="SAM" id="Coils"/>
    </source>
</evidence>
<feature type="compositionally biased region" description="Basic and acidic residues" evidence="6">
    <location>
        <begin position="1014"/>
        <end position="1029"/>
    </location>
</feature>
<dbReference type="InterPro" id="IPR031865">
    <property type="entry name" value="DUF4757"/>
</dbReference>
<evidence type="ECO:0000259" key="8">
    <source>
        <dbReference type="PROSITE" id="PS50106"/>
    </source>
</evidence>
<feature type="region of interest" description="Disordered" evidence="6">
    <location>
        <begin position="758"/>
        <end position="782"/>
    </location>
</feature>
<dbReference type="CDD" id="cd08368">
    <property type="entry name" value="LIM"/>
    <property type="match status" value="1"/>
</dbReference>
<feature type="region of interest" description="Disordered" evidence="6">
    <location>
        <begin position="1000"/>
        <end position="1029"/>
    </location>
</feature>
<keyword evidence="10" id="KW-1185">Reference proteome</keyword>
<sequence length="1603" mass="179537">MPGTTRYSATFDRPYEEEEPPLMPTAASSRRSRSQSWQANSNLDRAYTPLGGTKPVQQRSSSTDSGPSQGVEHIPTRTVVKTALKAHNNPFQFVKVGTCPLYKKAEEQIKKVKEVKKPDVLKEEEEEWQSNLDSWKSRRRKMSEDVFRRQEELRQMELEEQISQAAQKKTKTFSEMVESRAHRGRTLSLCLISSPLELQNWEMENNNNKNSSNSNFCAGSEENSNVNSEDESVGLKRTAQNNDQNDTWNLSSETNGHCHNSSVKDSCNNEYNTLSDLKTSRFSTSQKEGTYIDSGLESISSSHKAGDTPDSGSDFSQDSASSMDCESPRISGLTLDDVNLLDEYNLKSLQMNASSSLPNMKSSGTEVTVKLYLNDRNEDLGFAFLRKEHDGQIVVEALSEKSIAYNAGVHLEDQILAINGESIVSKQPLEIASILERAKKNGSVDLLLWRHHKSIDNSDYTQSHTSVFPVVNGSAHSNGSVRKSTVIQDVDKKSSQSISSENQNEFKNSETCKKSGQCSLYHSERSIESENEMYVDDFEELNRNSKLIEKNLQKLPINNEIKENGNQSAVSPSVSSVLSTVCNTSLTANGSVTKDSCNVTLKYVPAINDSNATSATSVPKKSVITNRLLAKDMPSIEKKERFVSKTFMTAVSLAKDAPKIQGKKAHSKNDLDATPSKATSNTSMTSDCSVVKDSPSVEQKKIPHKNDSVETVVTVVSDKSLPANGGLAKDSTNVEQKEVSLKTDSVETFITAVSNTSRTANGSLTNDSPSVEQKKVSPENDSIVSPVTTISKTSVTANGSLTKDLPSVRQKKIRLKKTPIIDVSSMAVTSDGYLTNKSANMEQKKASSKNDFVGTSVTAVCSTSVTTNCPLMTEDLSNVGQKTVFCKSDSDVTPAANVSKIFVTTDDCLTKNSCSVEQKKVLSENDPEQKSDFKDEKQNLNSNQKKSKIKIIRKKIMKSDNSTKNVNTDVINTFANQKESSINQVKEDSLNIIYQSQPVKENKKDLAHQSQPVKENKKDLAHNQKSHEKGASVFLKDDVPPVEKVAEEMEKLILEQLEEEERAKEMAAEVQLKNFVSSPEDILIAPLRLAEPPKEKPPPPPGGSNELQKPTSLKRVNSTKRIKKEIDKRRSNFLGIENADENISCEETSVPPPLALEEILKAEMELDRESMWKLESTAAERLKENEIIQKEQEIIQTLEKEERQQHVANENTDFWYDSLEKDRIQSLKEERKRTEEERMLNEEQHLRLLEEAQLREREEYIRKQEEAIRKERERLRQEQEALQREREEHRRKLIKEQEELAKNHPKSHAPDVPYSRLGPLPPLVKPAYPPQLTPSLSAPPGNRENNTVTSRSIHGSQNGSLGSVDPFGQLVNKQNRPVIPSQTKIASNKIWGQQKMPSVRKQNHEPLSESRYNQNHWLIQEAEMRRITELKERQRATHHSQAHLAEDDVCSITPKVPVLPPTQNQHLNYATPEILWTYGHAGSTVKKYPPVNPNKPLPVYTRETTAQAPMKPSRMGPLERQEQMLSVSGRKRCSHCNEELGRGAAMIIESLQLYYHIHCFQCCVCQAQLGNGSCGTDVRVRNNKLHCHNCYSNDEAGLKFSQV</sequence>
<dbReference type="InterPro" id="IPR001781">
    <property type="entry name" value="Znf_LIM"/>
</dbReference>
<gene>
    <name evidence="9" type="ORF">X975_20400</name>
</gene>
<dbReference type="Pfam" id="PF15949">
    <property type="entry name" value="DUF4757"/>
    <property type="match status" value="1"/>
</dbReference>
<feature type="compositionally biased region" description="Polar residues" evidence="6">
    <location>
        <begin position="238"/>
        <end position="264"/>
    </location>
</feature>
<evidence type="ECO:0000313" key="9">
    <source>
        <dbReference type="EMBL" id="KFM58993.1"/>
    </source>
</evidence>
<evidence type="ECO:0000256" key="6">
    <source>
        <dbReference type="SAM" id="MobiDB-lite"/>
    </source>
</evidence>
<dbReference type="GO" id="GO:0051496">
    <property type="term" value="P:positive regulation of stress fiber assembly"/>
    <property type="evidence" value="ECO:0007669"/>
    <property type="project" value="TreeGrafter"/>
</dbReference>
<dbReference type="PROSITE" id="PS00478">
    <property type="entry name" value="LIM_DOMAIN_1"/>
    <property type="match status" value="1"/>
</dbReference>
<feature type="compositionally biased region" description="Polar residues" evidence="6">
    <location>
        <begin position="55"/>
        <end position="68"/>
    </location>
</feature>
<dbReference type="OrthoDB" id="15627at2759"/>
<keyword evidence="3 4" id="KW-0440">LIM domain</keyword>
<feature type="compositionally biased region" description="Polar residues" evidence="6">
    <location>
        <begin position="676"/>
        <end position="688"/>
    </location>
</feature>
<dbReference type="PROSITE" id="PS50023">
    <property type="entry name" value="LIM_DOMAIN_2"/>
    <property type="match status" value="1"/>
</dbReference>
<feature type="compositionally biased region" description="Basic and acidic residues" evidence="6">
    <location>
        <begin position="921"/>
        <end position="938"/>
    </location>
</feature>
<feature type="domain" description="PDZ" evidence="8">
    <location>
        <begin position="368"/>
        <end position="438"/>
    </location>
</feature>
<feature type="compositionally biased region" description="Low complexity" evidence="6">
    <location>
        <begin position="26"/>
        <end position="42"/>
    </location>
</feature>
<feature type="region of interest" description="Disordered" evidence="6">
    <location>
        <begin position="204"/>
        <end position="264"/>
    </location>
</feature>
<feature type="region of interest" description="Disordered" evidence="6">
    <location>
        <begin position="921"/>
        <end position="946"/>
    </location>
</feature>
<feature type="region of interest" description="Disordered" evidence="6">
    <location>
        <begin position="1"/>
        <end position="74"/>
    </location>
</feature>
<evidence type="ECO:0000256" key="2">
    <source>
        <dbReference type="ARBA" id="ARBA00022833"/>
    </source>
</evidence>
<dbReference type="InterPro" id="IPR036034">
    <property type="entry name" value="PDZ_sf"/>
</dbReference>
<dbReference type="InterPro" id="IPR001478">
    <property type="entry name" value="PDZ"/>
</dbReference>
<keyword evidence="2 4" id="KW-0862">Zinc</keyword>
<evidence type="ECO:0000256" key="1">
    <source>
        <dbReference type="ARBA" id="ARBA00022723"/>
    </source>
</evidence>
<feature type="non-terminal residue" evidence="9">
    <location>
        <position position="1603"/>
    </location>
</feature>
<evidence type="ECO:0000256" key="4">
    <source>
        <dbReference type="PROSITE-ProRule" id="PRU00125"/>
    </source>
</evidence>
<dbReference type="OMA" id="ESENEMY"/>
<evidence type="ECO:0000256" key="3">
    <source>
        <dbReference type="ARBA" id="ARBA00023038"/>
    </source>
</evidence>
<dbReference type="Pfam" id="PF17820">
    <property type="entry name" value="PDZ_6"/>
    <property type="match status" value="1"/>
</dbReference>
<dbReference type="GO" id="GO:0051893">
    <property type="term" value="P:regulation of focal adhesion assembly"/>
    <property type="evidence" value="ECO:0007669"/>
    <property type="project" value="TreeGrafter"/>
</dbReference>